<gene>
    <name evidence="1" type="ORF">PXEA_LOCUS6078</name>
</gene>
<proteinExistence type="predicted"/>
<evidence type="ECO:0000313" key="2">
    <source>
        <dbReference type="Proteomes" id="UP000784294"/>
    </source>
</evidence>
<keyword evidence="2" id="KW-1185">Reference proteome</keyword>
<comment type="caution">
    <text evidence="1">The sequence shown here is derived from an EMBL/GenBank/DDBJ whole genome shotgun (WGS) entry which is preliminary data.</text>
</comment>
<reference evidence="1" key="1">
    <citation type="submission" date="2018-11" db="EMBL/GenBank/DDBJ databases">
        <authorList>
            <consortium name="Pathogen Informatics"/>
        </authorList>
    </citation>
    <scope>NUCLEOTIDE SEQUENCE</scope>
</reference>
<organism evidence="1 2">
    <name type="scientific">Protopolystoma xenopodis</name>
    <dbReference type="NCBI Taxonomy" id="117903"/>
    <lineage>
        <taxon>Eukaryota</taxon>
        <taxon>Metazoa</taxon>
        <taxon>Spiralia</taxon>
        <taxon>Lophotrochozoa</taxon>
        <taxon>Platyhelminthes</taxon>
        <taxon>Monogenea</taxon>
        <taxon>Polyopisthocotylea</taxon>
        <taxon>Polystomatidea</taxon>
        <taxon>Polystomatidae</taxon>
        <taxon>Protopolystoma</taxon>
    </lineage>
</organism>
<dbReference type="EMBL" id="CAAALY010015361">
    <property type="protein sequence ID" value="VEL12638.1"/>
    <property type="molecule type" value="Genomic_DNA"/>
</dbReference>
<dbReference type="OrthoDB" id="6231491at2759"/>
<dbReference type="AlphaFoldDB" id="A0A3S4ZUX7"/>
<dbReference type="Proteomes" id="UP000784294">
    <property type="component" value="Unassembled WGS sequence"/>
</dbReference>
<evidence type="ECO:0008006" key="3">
    <source>
        <dbReference type="Google" id="ProtNLM"/>
    </source>
</evidence>
<name>A0A3S4ZUX7_9PLAT</name>
<protein>
    <recommendedName>
        <fullName evidence="3">Essential protein Yae1 N-terminal domain-containing protein</fullName>
    </recommendedName>
</protein>
<accession>A0A3S4ZUX7</accession>
<evidence type="ECO:0000313" key="1">
    <source>
        <dbReference type="EMBL" id="VEL12638.1"/>
    </source>
</evidence>
<sequence length="136" mass="15386">MLDDVFDHASNDADDLLLGSREWDRRIYEANLSGQRDGLSDFNLSLAQASYKEGFALGWNATCEIAFLKGRLFALIHSTKSQISVYKIISELANVAREIEASIIQQDPLKYSRSLLELSEINRTSFKLLNEIKLSE</sequence>